<dbReference type="Proteomes" id="UP000606396">
    <property type="component" value="Unassembled WGS sequence"/>
</dbReference>
<dbReference type="CDD" id="cd16383">
    <property type="entry name" value="GUN4"/>
    <property type="match status" value="1"/>
</dbReference>
<keyword evidence="3" id="KW-1185">Reference proteome</keyword>
<name>A0ABR8H4E3_NOSPU</name>
<protein>
    <submittedName>
        <fullName evidence="2">GUN4 domain-containing protein</fullName>
    </submittedName>
</protein>
<proteinExistence type="predicted"/>
<organism evidence="2 3">
    <name type="scientific">Nostoc punctiforme FACHB-252</name>
    <dbReference type="NCBI Taxonomy" id="1357509"/>
    <lineage>
        <taxon>Bacteria</taxon>
        <taxon>Bacillati</taxon>
        <taxon>Cyanobacteriota</taxon>
        <taxon>Cyanophyceae</taxon>
        <taxon>Nostocales</taxon>
        <taxon>Nostocaceae</taxon>
        <taxon>Nostoc</taxon>
    </lineage>
</organism>
<dbReference type="PANTHER" id="PTHR34800:SF1">
    <property type="entry name" value="TETRAPYRROLE-BINDING PROTEIN, CHLOROPLASTIC"/>
    <property type="match status" value="1"/>
</dbReference>
<dbReference type="InterPro" id="IPR008629">
    <property type="entry name" value="GUN4-like"/>
</dbReference>
<evidence type="ECO:0000313" key="3">
    <source>
        <dbReference type="Proteomes" id="UP000606396"/>
    </source>
</evidence>
<comment type="caution">
    <text evidence="2">The sequence shown here is derived from an EMBL/GenBank/DDBJ whole genome shotgun (WGS) entry which is preliminary data.</text>
</comment>
<dbReference type="InterPro" id="IPR037215">
    <property type="entry name" value="GUN4-like_sf"/>
</dbReference>
<dbReference type="Gene3D" id="1.25.40.620">
    <property type="match status" value="1"/>
</dbReference>
<accession>A0ABR8H4E3</accession>
<sequence length="157" mass="18840">MDYTQLRNFLRRGMWQKADEETAELMLAVAKRKNKNWLDYESITNFPCEDLRTIDRLWVKYSNGRFGFSVQKRIYQRLGATTRQNKDNVWEAFGDVVGWSVGRHWLYDYEITFDITAPEGHLPMSIGYSQDWTWIGDWEDKVRLGGFFKYLFLREDL</sequence>
<dbReference type="SUPFAM" id="SSF140869">
    <property type="entry name" value="GUN4-like"/>
    <property type="match status" value="1"/>
</dbReference>
<dbReference type="EMBL" id="JACJTC010000003">
    <property type="protein sequence ID" value="MBD2610710.1"/>
    <property type="molecule type" value="Genomic_DNA"/>
</dbReference>
<evidence type="ECO:0000259" key="1">
    <source>
        <dbReference type="Pfam" id="PF05419"/>
    </source>
</evidence>
<reference evidence="2 3" key="1">
    <citation type="journal article" date="2020" name="ISME J.">
        <title>Comparative genomics reveals insights into cyanobacterial evolution and habitat adaptation.</title>
        <authorList>
            <person name="Chen M.Y."/>
            <person name="Teng W.K."/>
            <person name="Zhao L."/>
            <person name="Hu C.X."/>
            <person name="Zhou Y.K."/>
            <person name="Han B.P."/>
            <person name="Song L.R."/>
            <person name="Shu W.S."/>
        </authorList>
    </citation>
    <scope>NUCLEOTIDE SEQUENCE [LARGE SCALE GENOMIC DNA]</scope>
    <source>
        <strain evidence="2 3">FACHB-252</strain>
    </source>
</reference>
<evidence type="ECO:0000313" key="2">
    <source>
        <dbReference type="EMBL" id="MBD2610710.1"/>
    </source>
</evidence>
<gene>
    <name evidence="2" type="ORF">H6G94_05385</name>
</gene>
<feature type="domain" description="GUN4-like" evidence="1">
    <location>
        <begin position="1"/>
        <end position="125"/>
    </location>
</feature>
<dbReference type="Gene3D" id="1.10.10.1770">
    <property type="entry name" value="Gun4-like"/>
    <property type="match status" value="1"/>
</dbReference>
<dbReference type="Pfam" id="PF05419">
    <property type="entry name" value="GUN4"/>
    <property type="match status" value="1"/>
</dbReference>
<dbReference type="PANTHER" id="PTHR34800">
    <property type="entry name" value="TETRAPYRROLE-BINDING PROTEIN, CHLOROPLASTIC"/>
    <property type="match status" value="1"/>
</dbReference>